<feature type="compositionally biased region" description="Basic residues" evidence="1">
    <location>
        <begin position="11"/>
        <end position="20"/>
    </location>
</feature>
<feature type="compositionally biased region" description="Basic residues" evidence="1">
    <location>
        <begin position="313"/>
        <end position="327"/>
    </location>
</feature>
<proteinExistence type="predicted"/>
<feature type="compositionally biased region" description="Basic residues" evidence="1">
    <location>
        <begin position="270"/>
        <end position="284"/>
    </location>
</feature>
<organism evidence="2">
    <name type="scientific">uncultured Acetobacteraceae bacterium</name>
    <dbReference type="NCBI Taxonomy" id="169975"/>
    <lineage>
        <taxon>Bacteria</taxon>
        <taxon>Pseudomonadati</taxon>
        <taxon>Pseudomonadota</taxon>
        <taxon>Alphaproteobacteria</taxon>
        <taxon>Acetobacterales</taxon>
        <taxon>Acetobacteraceae</taxon>
        <taxon>environmental samples</taxon>
    </lineage>
</organism>
<protein>
    <submittedName>
        <fullName evidence="2">Ferric iron ABC transporter, iron-binding protein</fullName>
    </submittedName>
</protein>
<feature type="non-terminal residue" evidence="2">
    <location>
        <position position="342"/>
    </location>
</feature>
<feature type="compositionally biased region" description="Basic residues" evidence="1">
    <location>
        <begin position="251"/>
        <end position="261"/>
    </location>
</feature>
<feature type="non-terminal residue" evidence="2">
    <location>
        <position position="1"/>
    </location>
</feature>
<feature type="compositionally biased region" description="Basic and acidic residues" evidence="1">
    <location>
        <begin position="1"/>
        <end position="10"/>
    </location>
</feature>
<feature type="compositionally biased region" description="Gly residues" evidence="1">
    <location>
        <begin position="180"/>
        <end position="192"/>
    </location>
</feature>
<dbReference type="AlphaFoldDB" id="A0A6J4JWG1"/>
<reference evidence="2" key="1">
    <citation type="submission" date="2020-02" db="EMBL/GenBank/DDBJ databases">
        <authorList>
            <person name="Meier V. D."/>
        </authorList>
    </citation>
    <scope>NUCLEOTIDE SEQUENCE</scope>
    <source>
        <strain evidence="2">AVDCRST_MAG08</strain>
    </source>
</reference>
<feature type="compositionally biased region" description="Basic residues" evidence="1">
    <location>
        <begin position="36"/>
        <end position="95"/>
    </location>
</feature>
<feature type="compositionally biased region" description="Basic residues" evidence="1">
    <location>
        <begin position="197"/>
        <end position="209"/>
    </location>
</feature>
<feature type="compositionally biased region" description="Low complexity" evidence="1">
    <location>
        <begin position="302"/>
        <end position="311"/>
    </location>
</feature>
<accession>A0A6J4JWG1</accession>
<feature type="compositionally biased region" description="Basic residues" evidence="1">
    <location>
        <begin position="156"/>
        <end position="177"/>
    </location>
</feature>
<evidence type="ECO:0000256" key="1">
    <source>
        <dbReference type="SAM" id="MobiDB-lite"/>
    </source>
</evidence>
<name>A0A6J4JWG1_9PROT</name>
<feature type="region of interest" description="Disordered" evidence="1">
    <location>
        <begin position="1"/>
        <end position="342"/>
    </location>
</feature>
<evidence type="ECO:0000313" key="2">
    <source>
        <dbReference type="EMBL" id="CAA9289406.1"/>
    </source>
</evidence>
<sequence>ARPPPPDRRPLAARRRRRCPRLGAGGEPLLLPPLRQRPRPLRRLHPRNRHPRPADRRRRRPAHRAHPQRGRQQPGRRVHHRGRGAAGARRRRRRPPALPLAVGGAARARRPARRGRHVVRRVPARPRRHVRQAEGSAGGPDALRGFGRPALPRPGLRPRRRAPLQRQPRGLHPRRQRAGADGGVGARRGGQHGPPAARRRPRPVPRHPRWPVPACDRQHLLPRGHRRVGPPGGPIAVQAHRRGVPEPSAGRPRRAREHLRRRAGEDRAQPRRRRALPRIPRHRQGAGDVRAGQHGVPGGGRSAAAPGAPLPRRLPRRAGGRFAHQRARGAGLADHATRGLAL</sequence>
<gene>
    <name evidence="2" type="ORF">AVDCRST_MAG08-4502</name>
</gene>
<dbReference type="EMBL" id="CADCTG010000359">
    <property type="protein sequence ID" value="CAA9289406.1"/>
    <property type="molecule type" value="Genomic_DNA"/>
</dbReference>
<feature type="compositionally biased region" description="Basic residues" evidence="1">
    <location>
        <begin position="107"/>
        <end position="130"/>
    </location>
</feature>
<feature type="compositionally biased region" description="Low complexity" evidence="1">
    <location>
        <begin position="143"/>
        <end position="154"/>
    </location>
</feature>